<feature type="signal peptide" evidence="2">
    <location>
        <begin position="1"/>
        <end position="17"/>
    </location>
</feature>
<dbReference type="EMBL" id="JAUCMV010000002">
    <property type="protein sequence ID" value="KAK0419124.1"/>
    <property type="molecule type" value="Genomic_DNA"/>
</dbReference>
<gene>
    <name evidence="4" type="ORF">QR680_013967</name>
</gene>
<dbReference type="Gene3D" id="1.10.10.1870">
    <property type="entry name" value="ShTK domain-like"/>
    <property type="match status" value="1"/>
</dbReference>
<organism evidence="4 5">
    <name type="scientific">Steinernema hermaphroditum</name>
    <dbReference type="NCBI Taxonomy" id="289476"/>
    <lineage>
        <taxon>Eukaryota</taxon>
        <taxon>Metazoa</taxon>
        <taxon>Ecdysozoa</taxon>
        <taxon>Nematoda</taxon>
        <taxon>Chromadorea</taxon>
        <taxon>Rhabditida</taxon>
        <taxon>Tylenchina</taxon>
        <taxon>Panagrolaimomorpha</taxon>
        <taxon>Strongyloidoidea</taxon>
        <taxon>Steinernematidae</taxon>
        <taxon>Steinernema</taxon>
    </lineage>
</organism>
<dbReference type="Proteomes" id="UP001175271">
    <property type="component" value="Unassembled WGS sequence"/>
</dbReference>
<comment type="caution">
    <text evidence="4">The sequence shown here is derived from an EMBL/GenBank/DDBJ whole genome shotgun (WGS) entry which is preliminary data.</text>
</comment>
<evidence type="ECO:0000259" key="3">
    <source>
        <dbReference type="PROSITE" id="PS51670"/>
    </source>
</evidence>
<comment type="caution">
    <text evidence="1">Lacks conserved residue(s) required for the propagation of feature annotation.</text>
</comment>
<name>A0AA39IA12_9BILA</name>
<keyword evidence="5" id="KW-1185">Reference proteome</keyword>
<dbReference type="Pfam" id="PF01549">
    <property type="entry name" value="ShK"/>
    <property type="match status" value="1"/>
</dbReference>
<keyword evidence="2" id="KW-0732">Signal</keyword>
<protein>
    <recommendedName>
        <fullName evidence="3">ShKT domain-containing protein</fullName>
    </recommendedName>
</protein>
<dbReference type="InterPro" id="IPR003582">
    <property type="entry name" value="ShKT_dom"/>
</dbReference>
<proteinExistence type="predicted"/>
<feature type="chain" id="PRO_5041376294" description="ShKT domain-containing protein" evidence="2">
    <location>
        <begin position="18"/>
        <end position="92"/>
    </location>
</feature>
<evidence type="ECO:0000256" key="1">
    <source>
        <dbReference type="PROSITE-ProRule" id="PRU01005"/>
    </source>
</evidence>
<evidence type="ECO:0000313" key="5">
    <source>
        <dbReference type="Proteomes" id="UP001175271"/>
    </source>
</evidence>
<accession>A0AA39IA12</accession>
<sequence>MFLCCALILLLTSPINSLSVPVFLRTESVDLAEPRNVQRPICIDNLPTCRRNRKFCSSGHEGTRHFMMENCQKTCRFCSSLNPSIGPDFQSI</sequence>
<evidence type="ECO:0000313" key="4">
    <source>
        <dbReference type="EMBL" id="KAK0419124.1"/>
    </source>
</evidence>
<reference evidence="4" key="1">
    <citation type="submission" date="2023-06" db="EMBL/GenBank/DDBJ databases">
        <title>Genomic analysis of the entomopathogenic nematode Steinernema hermaphroditum.</title>
        <authorList>
            <person name="Schwarz E.M."/>
            <person name="Heppert J.K."/>
            <person name="Baniya A."/>
            <person name="Schwartz H.T."/>
            <person name="Tan C.-H."/>
            <person name="Antoshechkin I."/>
            <person name="Sternberg P.W."/>
            <person name="Goodrich-Blair H."/>
            <person name="Dillman A.R."/>
        </authorList>
    </citation>
    <scope>NUCLEOTIDE SEQUENCE</scope>
    <source>
        <strain evidence="4">PS9179</strain>
        <tissue evidence="4">Whole animal</tissue>
    </source>
</reference>
<dbReference type="AlphaFoldDB" id="A0AA39IA12"/>
<feature type="domain" description="ShKT" evidence="3">
    <location>
        <begin position="42"/>
        <end position="78"/>
    </location>
</feature>
<dbReference type="PROSITE" id="PS51670">
    <property type="entry name" value="SHKT"/>
    <property type="match status" value="1"/>
</dbReference>
<evidence type="ECO:0000256" key="2">
    <source>
        <dbReference type="SAM" id="SignalP"/>
    </source>
</evidence>